<dbReference type="Proteomes" id="UP000480246">
    <property type="component" value="Unassembled WGS sequence"/>
</dbReference>
<dbReference type="GO" id="GO:0005886">
    <property type="term" value="C:plasma membrane"/>
    <property type="evidence" value="ECO:0007669"/>
    <property type="project" value="UniProtKB-SubCell"/>
</dbReference>
<dbReference type="GO" id="GO:0030288">
    <property type="term" value="C:outer membrane-bounded periplasmic space"/>
    <property type="evidence" value="ECO:0007669"/>
    <property type="project" value="TreeGrafter"/>
</dbReference>
<dbReference type="PROSITE" id="PS50983">
    <property type="entry name" value="FE_B12_PBP"/>
    <property type="match status" value="1"/>
</dbReference>
<dbReference type="GO" id="GO:1901678">
    <property type="term" value="P:iron coordination entity transport"/>
    <property type="evidence" value="ECO:0007669"/>
    <property type="project" value="UniProtKB-ARBA"/>
</dbReference>
<dbReference type="PANTHER" id="PTHR30532">
    <property type="entry name" value="IRON III DICITRATE-BINDING PERIPLASMIC PROTEIN"/>
    <property type="match status" value="1"/>
</dbReference>
<comment type="similarity">
    <text evidence="2">Belongs to the bacterial solute-binding protein 8 family.</text>
</comment>
<evidence type="ECO:0000313" key="9">
    <source>
        <dbReference type="Proteomes" id="UP000480246"/>
    </source>
</evidence>
<evidence type="ECO:0000256" key="3">
    <source>
        <dbReference type="ARBA" id="ARBA00022448"/>
    </source>
</evidence>
<evidence type="ECO:0000256" key="4">
    <source>
        <dbReference type="ARBA" id="ARBA00022729"/>
    </source>
</evidence>
<comment type="subcellular location">
    <subcellularLocation>
        <location evidence="1">Cell membrane</location>
        <topology evidence="1">Lipid-anchor</topology>
    </subcellularLocation>
</comment>
<dbReference type="PROSITE" id="PS51257">
    <property type="entry name" value="PROKAR_LIPOPROTEIN"/>
    <property type="match status" value="1"/>
</dbReference>
<dbReference type="InterPro" id="IPR051313">
    <property type="entry name" value="Bact_iron-sidero_bind"/>
</dbReference>
<organism evidence="8 9">
    <name type="scientific">Gracilibacillus oryzae</name>
    <dbReference type="NCBI Taxonomy" id="1672701"/>
    <lineage>
        <taxon>Bacteria</taxon>
        <taxon>Bacillati</taxon>
        <taxon>Bacillota</taxon>
        <taxon>Bacilli</taxon>
        <taxon>Bacillales</taxon>
        <taxon>Bacillaceae</taxon>
        <taxon>Gracilibacillus</taxon>
    </lineage>
</organism>
<evidence type="ECO:0000313" key="8">
    <source>
        <dbReference type="EMBL" id="KAB8131761.1"/>
    </source>
</evidence>
<dbReference type="CDD" id="cd01140">
    <property type="entry name" value="FatB"/>
    <property type="match status" value="1"/>
</dbReference>
<dbReference type="InterPro" id="IPR002491">
    <property type="entry name" value="ABC_transptr_periplasmic_BD"/>
</dbReference>
<feature type="region of interest" description="Disordered" evidence="5">
    <location>
        <begin position="25"/>
        <end position="81"/>
    </location>
</feature>
<dbReference type="Gene3D" id="3.40.50.1980">
    <property type="entry name" value="Nitrogenase molybdenum iron protein domain"/>
    <property type="match status" value="2"/>
</dbReference>
<dbReference type="AlphaFoldDB" id="A0A7C8KXM2"/>
<keyword evidence="3" id="KW-0813">Transport</keyword>
<keyword evidence="4 6" id="KW-0732">Signal</keyword>
<keyword evidence="9" id="KW-1185">Reference proteome</keyword>
<name>A0A7C8KXM2_9BACI</name>
<gene>
    <name evidence="8" type="ORF">F9U64_12920</name>
</gene>
<reference evidence="8 9" key="1">
    <citation type="submission" date="2019-10" db="EMBL/GenBank/DDBJ databases">
        <title>Gracilibacillus sp. nov. isolated from rice seeds.</title>
        <authorList>
            <person name="He S."/>
        </authorList>
    </citation>
    <scope>NUCLEOTIDE SEQUENCE [LARGE SCALE GENOMIC DNA]</scope>
    <source>
        <strain evidence="8 9">TD8</strain>
    </source>
</reference>
<feature type="compositionally biased region" description="Acidic residues" evidence="5">
    <location>
        <begin position="30"/>
        <end position="59"/>
    </location>
</feature>
<dbReference type="EMBL" id="WEID01000065">
    <property type="protein sequence ID" value="KAB8131761.1"/>
    <property type="molecule type" value="Genomic_DNA"/>
</dbReference>
<dbReference type="PANTHER" id="PTHR30532:SF28">
    <property type="entry name" value="PETROBACTIN-BINDING PROTEIN YCLQ"/>
    <property type="match status" value="1"/>
</dbReference>
<evidence type="ECO:0000259" key="7">
    <source>
        <dbReference type="PROSITE" id="PS50983"/>
    </source>
</evidence>
<feature type="chain" id="PRO_5038754413" evidence="6">
    <location>
        <begin position="22"/>
        <end position="358"/>
    </location>
</feature>
<evidence type="ECO:0000256" key="5">
    <source>
        <dbReference type="SAM" id="MobiDB-lite"/>
    </source>
</evidence>
<sequence length="358" mass="39083">MKKWQLAILFLVFAVMLAACGADQESSANEADEPETTEEQAPADEGSEEEGTGETEATEDSGSAYPMTISPTISESEGRDGTAYSFADVEFESMPENIVVFDYGFLDTLDALGVEGIVGVANGSTLPEHLEKYASDEYTNIGSLKEPLLEDIAALEPDVIFISGRQSAFYDQLKEITPNVVFVGTQQDDYWNTFLSSVDVAAKMFGKEAEAEEYLAKFDSALEEIKTLAGDYENSLVTMYNEGSLSGFATNSRFGYIYDVYGFTPVTEDIESSSHGSNFGFEAILEFDPQVLFVIDRTAAVNGESNIDADMENDIIKQTTAYKNDQIVYLDGALWYLSGGGLQSELDKIEEVKAALSK</sequence>
<evidence type="ECO:0000256" key="2">
    <source>
        <dbReference type="ARBA" id="ARBA00008814"/>
    </source>
</evidence>
<feature type="domain" description="Fe/B12 periplasmic-binding" evidence="7">
    <location>
        <begin position="97"/>
        <end position="358"/>
    </location>
</feature>
<dbReference type="InterPro" id="IPR033870">
    <property type="entry name" value="FatB"/>
</dbReference>
<evidence type="ECO:0000256" key="6">
    <source>
        <dbReference type="SAM" id="SignalP"/>
    </source>
</evidence>
<evidence type="ECO:0000256" key="1">
    <source>
        <dbReference type="ARBA" id="ARBA00004193"/>
    </source>
</evidence>
<dbReference type="RefSeq" id="WP_153404100.1">
    <property type="nucleotide sequence ID" value="NZ_ML762432.1"/>
</dbReference>
<protein>
    <submittedName>
        <fullName evidence="8">Siderophore ABC transporter substrate-binding protein</fullName>
    </submittedName>
</protein>
<accession>A0A7C8KXM2</accession>
<feature type="signal peptide" evidence="6">
    <location>
        <begin position="1"/>
        <end position="21"/>
    </location>
</feature>
<proteinExistence type="inferred from homology"/>
<comment type="caution">
    <text evidence="8">The sequence shown here is derived from an EMBL/GenBank/DDBJ whole genome shotgun (WGS) entry which is preliminary data.</text>
</comment>
<dbReference type="Pfam" id="PF01497">
    <property type="entry name" value="Peripla_BP_2"/>
    <property type="match status" value="1"/>
</dbReference>
<dbReference type="SUPFAM" id="SSF53807">
    <property type="entry name" value="Helical backbone' metal receptor"/>
    <property type="match status" value="1"/>
</dbReference>
<dbReference type="OrthoDB" id="63946at2"/>